<name>A0A973WWP8_9BRAD</name>
<dbReference type="NCBIfam" id="NF037959">
    <property type="entry name" value="MFS_SpdSyn"/>
    <property type="match status" value="1"/>
</dbReference>
<accession>A0A973WWP8</accession>
<dbReference type="Gene3D" id="3.40.50.150">
    <property type="entry name" value="Vaccinia Virus protein VP39"/>
    <property type="match status" value="1"/>
</dbReference>
<feature type="transmembrane region" description="Helical" evidence="2">
    <location>
        <begin position="177"/>
        <end position="196"/>
    </location>
</feature>
<gene>
    <name evidence="3" type="ORF">HU230_37340</name>
</gene>
<dbReference type="RefSeq" id="WP_176534202.1">
    <property type="nucleotide sequence ID" value="NZ_CP088022.1"/>
</dbReference>
<feature type="transmembrane region" description="Helical" evidence="2">
    <location>
        <begin position="290"/>
        <end position="306"/>
    </location>
</feature>
<proteinExistence type="predicted"/>
<organism evidence="3">
    <name type="scientific">Bradyrhizobium quebecense</name>
    <dbReference type="NCBI Taxonomy" id="2748629"/>
    <lineage>
        <taxon>Bacteria</taxon>
        <taxon>Pseudomonadati</taxon>
        <taxon>Pseudomonadota</taxon>
        <taxon>Alphaproteobacteria</taxon>
        <taxon>Hyphomicrobiales</taxon>
        <taxon>Nitrobacteraceae</taxon>
        <taxon>Bradyrhizobium</taxon>
    </lineage>
</organism>
<feature type="transmembrane region" description="Helical" evidence="2">
    <location>
        <begin position="151"/>
        <end position="171"/>
    </location>
</feature>
<comment type="caution">
    <text evidence="3">The sequence shown here is derived from an EMBL/GenBank/DDBJ whole genome shotgun (WGS) entry which is preliminary data.</text>
</comment>
<dbReference type="GO" id="GO:0006596">
    <property type="term" value="P:polyamine biosynthetic process"/>
    <property type="evidence" value="ECO:0007669"/>
    <property type="project" value="UniProtKB-KW"/>
</dbReference>
<dbReference type="EMBL" id="JABWSX010000001">
    <property type="protein sequence ID" value="NVL11222.1"/>
    <property type="molecule type" value="Genomic_DNA"/>
</dbReference>
<dbReference type="AlphaFoldDB" id="A0A973WWP8"/>
<feature type="transmembrane region" description="Helical" evidence="2">
    <location>
        <begin position="120"/>
        <end position="139"/>
    </location>
</feature>
<protein>
    <submittedName>
        <fullName evidence="3">Fused MFS/spermidine synthase</fullName>
    </submittedName>
</protein>
<evidence type="ECO:0000256" key="2">
    <source>
        <dbReference type="SAM" id="Phobius"/>
    </source>
</evidence>
<feature type="transmembrane region" description="Helical" evidence="2">
    <location>
        <begin position="208"/>
        <end position="231"/>
    </location>
</feature>
<feature type="transmembrane region" description="Helical" evidence="2">
    <location>
        <begin position="94"/>
        <end position="114"/>
    </location>
</feature>
<keyword evidence="2" id="KW-1133">Transmembrane helix</keyword>
<feature type="transmembrane region" description="Helical" evidence="2">
    <location>
        <begin position="51"/>
        <end position="73"/>
    </location>
</feature>
<dbReference type="SUPFAM" id="SSF53335">
    <property type="entry name" value="S-adenosyl-L-methionine-dependent methyltransferases"/>
    <property type="match status" value="1"/>
</dbReference>
<feature type="transmembrane region" description="Helical" evidence="2">
    <location>
        <begin position="18"/>
        <end position="39"/>
    </location>
</feature>
<feature type="transmembrane region" description="Helical" evidence="2">
    <location>
        <begin position="237"/>
        <end position="254"/>
    </location>
</feature>
<feature type="transmembrane region" description="Helical" evidence="2">
    <location>
        <begin position="266"/>
        <end position="284"/>
    </location>
</feature>
<evidence type="ECO:0000256" key="1">
    <source>
        <dbReference type="ARBA" id="ARBA00023115"/>
    </source>
</evidence>
<reference evidence="3" key="1">
    <citation type="submission" date="2020-06" db="EMBL/GenBank/DDBJ databases">
        <title>Whole Genome Sequence of Bradyrhizobium sp. Strain 66S1MB.</title>
        <authorList>
            <person name="Bromfield E."/>
            <person name="Cloutier S."/>
        </authorList>
    </citation>
    <scope>NUCLEOTIDE SEQUENCE</scope>
    <source>
        <strain evidence="3">66S1MB</strain>
    </source>
</reference>
<dbReference type="InterPro" id="IPR029063">
    <property type="entry name" value="SAM-dependent_MTases_sf"/>
</dbReference>
<evidence type="ECO:0000313" key="3">
    <source>
        <dbReference type="EMBL" id="NVL11222.1"/>
    </source>
</evidence>
<keyword evidence="2" id="KW-0812">Transmembrane</keyword>
<dbReference type="PANTHER" id="PTHR43317:SF1">
    <property type="entry name" value="THERMOSPERMINE SYNTHASE ACAULIS5"/>
    <property type="match status" value="1"/>
</dbReference>
<feature type="transmembrane region" description="Helical" evidence="2">
    <location>
        <begin position="313"/>
        <end position="330"/>
    </location>
</feature>
<sequence>MLQSWFAGSGHRDASNPYVLYAASNLGSFAALFAYPVVVEPLLALNMQASIWSFGFAVLALLVAAVAFVLGRGNGAVKATPSPETSVISAADRLQWIALAAIPSGLVIAVTGYLTTDVAAAPFLWVIPLALYLFTFVVVFRDRPWISHATVVRLVPFAVAPLAISLVGAKMFWFTTIVLHLVVFALLALLCHGELYARRPHPQRLTEFFLCTSLGGVLGGAFAGLLAPQIFSGNYEYPILIALALLALPGMFAGGARQALMKASPWLAVAIALATVWYVTQLQLPASFELPFRALLVLLAAGMIFLRQRPVSFAGLAIAGLMLTTFWRPGMAPIETARSFFGIHTVVDLADGRARLLFHGNTMHGAERLRNDDGTPVEGAPQPQSYYYLGSPLAEGVAAIRSARSGFGRVAVVGLGTGTLACLRRGAENWTFFEIDPEVIRIASNPTLFTFLSRCAPKASLVLGDARLTLQASLDRYDLIVLDAFSSDSIPVHLLTREAIAGYVSKLAPHGVILVHISNRHLDLAPIMANIAQSQGLIALFKEGHPVGDVMTTLRTASRVVMLARTPDDVGKAARHWAATSPDPASALWTDDYSNLLGPMLRAKLGS</sequence>
<dbReference type="PANTHER" id="PTHR43317">
    <property type="entry name" value="THERMOSPERMINE SYNTHASE ACAULIS5"/>
    <property type="match status" value="1"/>
</dbReference>
<keyword evidence="1" id="KW-0620">Polyamine biosynthesis</keyword>
<keyword evidence="2" id="KW-0472">Membrane</keyword>
<dbReference type="CDD" id="cd02440">
    <property type="entry name" value="AdoMet_MTases"/>
    <property type="match status" value="1"/>
</dbReference>